<gene>
    <name evidence="2" type="ORF">ACFSJS_12690</name>
</gene>
<name>A0ABW4PK06_9ACTN</name>
<organism evidence="2 3">
    <name type="scientific">Streptomyces desertarenae</name>
    <dbReference type="NCBI Taxonomy" id="2666184"/>
    <lineage>
        <taxon>Bacteria</taxon>
        <taxon>Bacillati</taxon>
        <taxon>Actinomycetota</taxon>
        <taxon>Actinomycetes</taxon>
        <taxon>Kitasatosporales</taxon>
        <taxon>Streptomycetaceae</taxon>
        <taxon>Streptomyces</taxon>
    </lineage>
</organism>
<evidence type="ECO:0000313" key="2">
    <source>
        <dbReference type="EMBL" id="MFD1830520.1"/>
    </source>
</evidence>
<feature type="transmembrane region" description="Helical" evidence="1">
    <location>
        <begin position="42"/>
        <end position="60"/>
    </location>
</feature>
<reference evidence="3" key="1">
    <citation type="journal article" date="2019" name="Int. J. Syst. Evol. Microbiol.">
        <title>The Global Catalogue of Microorganisms (GCM) 10K type strain sequencing project: providing services to taxonomists for standard genome sequencing and annotation.</title>
        <authorList>
            <consortium name="The Broad Institute Genomics Platform"/>
            <consortium name="The Broad Institute Genome Sequencing Center for Infectious Disease"/>
            <person name="Wu L."/>
            <person name="Ma J."/>
        </authorList>
    </citation>
    <scope>NUCLEOTIDE SEQUENCE [LARGE SCALE GENOMIC DNA]</scope>
    <source>
        <strain evidence="3">CGMCC 4.7455</strain>
    </source>
</reference>
<dbReference type="Proteomes" id="UP001597365">
    <property type="component" value="Unassembled WGS sequence"/>
</dbReference>
<evidence type="ECO:0000313" key="3">
    <source>
        <dbReference type="Proteomes" id="UP001597365"/>
    </source>
</evidence>
<keyword evidence="1" id="KW-0472">Membrane</keyword>
<evidence type="ECO:0000256" key="1">
    <source>
        <dbReference type="SAM" id="Phobius"/>
    </source>
</evidence>
<keyword evidence="1" id="KW-1133">Transmembrane helix</keyword>
<keyword evidence="3" id="KW-1185">Reference proteome</keyword>
<protein>
    <submittedName>
        <fullName evidence="2">Uncharacterized protein</fullName>
    </submittedName>
</protein>
<feature type="transmembrane region" description="Helical" evidence="1">
    <location>
        <begin position="67"/>
        <end position="84"/>
    </location>
</feature>
<dbReference type="RefSeq" id="WP_380899519.1">
    <property type="nucleotide sequence ID" value="NZ_JBHUFU010000006.1"/>
</dbReference>
<keyword evidence="1" id="KW-0812">Transmembrane</keyword>
<accession>A0ABW4PK06</accession>
<proteinExistence type="predicted"/>
<comment type="caution">
    <text evidence="2">The sequence shown here is derived from an EMBL/GenBank/DDBJ whole genome shotgun (WGS) entry which is preliminary data.</text>
</comment>
<sequence>MSGFFAVFGAVLVLMLGVSGVLAAVTGRVALPWLRGSVRRPGVWGAGALLLAVGLMAGRLAPVAVQLPLMLGGVVLILLGQILGPRKAPGEE</sequence>
<dbReference type="EMBL" id="JBHUFU010000006">
    <property type="protein sequence ID" value="MFD1830520.1"/>
    <property type="molecule type" value="Genomic_DNA"/>
</dbReference>